<dbReference type="GeneID" id="89975269"/>
<feature type="compositionally biased region" description="Basic and acidic residues" evidence="5">
    <location>
        <begin position="96"/>
        <end position="106"/>
    </location>
</feature>
<dbReference type="PANTHER" id="PTHR23502">
    <property type="entry name" value="MAJOR FACILITATOR SUPERFAMILY"/>
    <property type="match status" value="1"/>
</dbReference>
<evidence type="ECO:0000256" key="3">
    <source>
        <dbReference type="ARBA" id="ARBA00022989"/>
    </source>
</evidence>
<feature type="transmembrane region" description="Helical" evidence="6">
    <location>
        <begin position="511"/>
        <end position="536"/>
    </location>
</feature>
<reference evidence="8 9" key="1">
    <citation type="submission" date="2023-08" db="EMBL/GenBank/DDBJ databases">
        <title>Black Yeasts Isolated from many extreme environments.</title>
        <authorList>
            <person name="Coleine C."/>
            <person name="Stajich J.E."/>
            <person name="Selbmann L."/>
        </authorList>
    </citation>
    <scope>NUCLEOTIDE SEQUENCE [LARGE SCALE GENOMIC DNA]</scope>
    <source>
        <strain evidence="8 9">CCFEE 5792</strain>
    </source>
</reference>
<keyword evidence="4 6" id="KW-0472">Membrane</keyword>
<evidence type="ECO:0000259" key="7">
    <source>
        <dbReference type="PROSITE" id="PS50850"/>
    </source>
</evidence>
<feature type="transmembrane region" description="Helical" evidence="6">
    <location>
        <begin position="332"/>
        <end position="350"/>
    </location>
</feature>
<feature type="transmembrane region" description="Helical" evidence="6">
    <location>
        <begin position="579"/>
        <end position="597"/>
    </location>
</feature>
<feature type="transmembrane region" description="Helical" evidence="6">
    <location>
        <begin position="169"/>
        <end position="190"/>
    </location>
</feature>
<evidence type="ECO:0000256" key="6">
    <source>
        <dbReference type="SAM" id="Phobius"/>
    </source>
</evidence>
<keyword evidence="2 6" id="KW-0812">Transmembrane</keyword>
<dbReference type="InterPro" id="IPR011701">
    <property type="entry name" value="MFS"/>
</dbReference>
<dbReference type="InterPro" id="IPR020846">
    <property type="entry name" value="MFS_dom"/>
</dbReference>
<evidence type="ECO:0000313" key="8">
    <source>
        <dbReference type="EMBL" id="KAK5047158.1"/>
    </source>
</evidence>
<dbReference type="Gene3D" id="1.20.1250.20">
    <property type="entry name" value="MFS general substrate transporter like domains"/>
    <property type="match status" value="1"/>
</dbReference>
<keyword evidence="3 6" id="KW-1133">Transmembrane helix</keyword>
<feature type="transmembrane region" description="Helical" evidence="6">
    <location>
        <begin position="484"/>
        <end position="505"/>
    </location>
</feature>
<gene>
    <name evidence="8" type="ORF">LTR84_007101</name>
</gene>
<feature type="compositionally biased region" description="Basic and acidic residues" evidence="5">
    <location>
        <begin position="69"/>
        <end position="88"/>
    </location>
</feature>
<dbReference type="PANTHER" id="PTHR23502:SF23">
    <property type="entry name" value="FLUCONAZOLE RESISTANCE PROTEIN 1"/>
    <property type="match status" value="1"/>
</dbReference>
<dbReference type="SUPFAM" id="SSF103473">
    <property type="entry name" value="MFS general substrate transporter"/>
    <property type="match status" value="1"/>
</dbReference>
<organism evidence="8 9">
    <name type="scientific">Exophiala bonariae</name>
    <dbReference type="NCBI Taxonomy" id="1690606"/>
    <lineage>
        <taxon>Eukaryota</taxon>
        <taxon>Fungi</taxon>
        <taxon>Dikarya</taxon>
        <taxon>Ascomycota</taxon>
        <taxon>Pezizomycotina</taxon>
        <taxon>Eurotiomycetes</taxon>
        <taxon>Chaetothyriomycetidae</taxon>
        <taxon>Chaetothyriales</taxon>
        <taxon>Herpotrichiellaceae</taxon>
        <taxon>Exophiala</taxon>
    </lineage>
</organism>
<feature type="transmembrane region" description="Helical" evidence="6">
    <location>
        <begin position="238"/>
        <end position="256"/>
    </location>
</feature>
<name>A0AAV9MZN9_9EURO</name>
<dbReference type="Pfam" id="PF07690">
    <property type="entry name" value="MFS_1"/>
    <property type="match status" value="1"/>
</dbReference>
<dbReference type="GO" id="GO:0015244">
    <property type="term" value="F:fluconazole transmembrane transporter activity"/>
    <property type="evidence" value="ECO:0007669"/>
    <property type="project" value="TreeGrafter"/>
</dbReference>
<comment type="subcellular location">
    <subcellularLocation>
        <location evidence="1">Membrane</location>
        <topology evidence="1">Multi-pass membrane protein</topology>
    </subcellularLocation>
</comment>
<comment type="caution">
    <text evidence="8">The sequence shown here is derived from an EMBL/GenBank/DDBJ whole genome shotgun (WGS) entry which is preliminary data.</text>
</comment>
<feature type="transmembrane region" description="Helical" evidence="6">
    <location>
        <begin position="435"/>
        <end position="463"/>
    </location>
</feature>
<dbReference type="InterPro" id="IPR036259">
    <property type="entry name" value="MFS_trans_sf"/>
</dbReference>
<dbReference type="Proteomes" id="UP001358417">
    <property type="component" value="Unassembled WGS sequence"/>
</dbReference>
<dbReference type="EMBL" id="JAVRRD010000027">
    <property type="protein sequence ID" value="KAK5047158.1"/>
    <property type="molecule type" value="Genomic_DNA"/>
</dbReference>
<dbReference type="AlphaFoldDB" id="A0AAV9MZN9"/>
<evidence type="ECO:0000256" key="1">
    <source>
        <dbReference type="ARBA" id="ARBA00004141"/>
    </source>
</evidence>
<evidence type="ECO:0000313" key="9">
    <source>
        <dbReference type="Proteomes" id="UP001358417"/>
    </source>
</evidence>
<feature type="domain" description="Major facilitator superfamily (MFS) profile" evidence="7">
    <location>
        <begin position="169"/>
        <end position="612"/>
    </location>
</feature>
<dbReference type="RefSeq" id="XP_064702725.1">
    <property type="nucleotide sequence ID" value="XM_064850656.1"/>
</dbReference>
<evidence type="ECO:0000256" key="4">
    <source>
        <dbReference type="ARBA" id="ARBA00023136"/>
    </source>
</evidence>
<feature type="transmembrane region" description="Helical" evidence="6">
    <location>
        <begin position="296"/>
        <end position="320"/>
    </location>
</feature>
<evidence type="ECO:0000256" key="2">
    <source>
        <dbReference type="ARBA" id="ARBA00022692"/>
    </source>
</evidence>
<evidence type="ECO:0000256" key="5">
    <source>
        <dbReference type="SAM" id="MobiDB-lite"/>
    </source>
</evidence>
<dbReference type="PROSITE" id="PS50850">
    <property type="entry name" value="MFS"/>
    <property type="match status" value="1"/>
</dbReference>
<dbReference type="FunFam" id="1.20.1250.20:FF:000011">
    <property type="entry name" value="MFS multidrug transporter, putative"/>
    <property type="match status" value="1"/>
</dbReference>
<keyword evidence="9" id="KW-1185">Reference proteome</keyword>
<dbReference type="GO" id="GO:1990961">
    <property type="term" value="P:xenobiotic detoxification by transmembrane export across the plasma membrane"/>
    <property type="evidence" value="ECO:0007669"/>
    <property type="project" value="TreeGrafter"/>
</dbReference>
<feature type="region of interest" description="Disordered" evidence="5">
    <location>
        <begin position="30"/>
        <end position="106"/>
    </location>
</feature>
<dbReference type="CDD" id="cd17323">
    <property type="entry name" value="MFS_Tpo1_MDR_like"/>
    <property type="match status" value="1"/>
</dbReference>
<feature type="compositionally biased region" description="Polar residues" evidence="5">
    <location>
        <begin position="46"/>
        <end position="67"/>
    </location>
</feature>
<proteinExistence type="predicted"/>
<protein>
    <recommendedName>
        <fullName evidence="7">Major facilitator superfamily (MFS) profile domain-containing protein</fullName>
    </recommendedName>
</protein>
<sequence>MTDIIRDAWLGQIIRFVSKNRYLKYAEEEEGFSWPPYDPTKEEKSGTNILPTDQTARPATPGSNSEQDAQEKPEKESETVRNPEDLTIHRPVSRTTVRDQERGAVDRVLSRSSTRYSVERFEQEQALAMNKTKSLPIAPTTTTDGNILVTWYTTDDPENPQNWSHAKKWMVLIQLGLYTCGVYGASSMYVSGQEGVMREFGVGHAAASLGLAIYVIGYGVGPLLFAPMSEIALFGRNWVYLPTFILFVIISVPTALVKNYAGLLVLRFLQGFFGSPCLANGGATVGDIYGFLELPIYLSTWTVAAFWGPALGPVISGFAVQAKGWRWGLWEILWLTGPIMVVFIICFPETSSDNILRRRAQRLRKVLGRSDLKAQTEIDEENLKFSAVFWEALIKPIEIFIKDPAITFTNIYTSLTYGIYYSFFEVFPLVYPPMYGFNLGITGLTFLTIGVGCIIGLAIFLTYQYLYLIPDIKTNGLRSPEHRLVPALFAVIALPVGYFMFGWTARPAVHWIASLIGVTILVASNFIIFQCIFVYIPLSYPQYTASLFAANDLSRASFAAGCVLFSRPMFINLGVGGGVSLLAGLAVVGIAGMFGLWKYGAVLRSRSTFAAK</sequence>
<feature type="transmembrane region" description="Helical" evidence="6">
    <location>
        <begin position="202"/>
        <end position="226"/>
    </location>
</feature>
<accession>A0AAV9MZN9</accession>
<dbReference type="GO" id="GO:0005886">
    <property type="term" value="C:plasma membrane"/>
    <property type="evidence" value="ECO:0007669"/>
    <property type="project" value="TreeGrafter"/>
</dbReference>